<name>A0A9X1Z0X4_9PSED</name>
<protein>
    <submittedName>
        <fullName evidence="1">Uncharacterized protein</fullName>
    </submittedName>
</protein>
<organism evidence="1 2">
    <name type="scientific">Pseudomonas morbosilactucae</name>
    <dbReference type="NCBI Taxonomy" id="2938197"/>
    <lineage>
        <taxon>Bacteria</taxon>
        <taxon>Pseudomonadati</taxon>
        <taxon>Pseudomonadota</taxon>
        <taxon>Gammaproteobacteria</taxon>
        <taxon>Pseudomonadales</taxon>
        <taxon>Pseudomonadaceae</taxon>
        <taxon>Pseudomonas</taxon>
    </lineage>
</organism>
<dbReference type="EMBL" id="JALQCW010000079">
    <property type="protein sequence ID" value="MCK9801194.1"/>
    <property type="molecule type" value="Genomic_DNA"/>
</dbReference>
<gene>
    <name evidence="1" type="ORF">M1B34_26835</name>
</gene>
<dbReference type="AlphaFoldDB" id="A0A9X1Z0X4"/>
<proteinExistence type="predicted"/>
<comment type="caution">
    <text evidence="1">The sequence shown here is derived from an EMBL/GenBank/DDBJ whole genome shotgun (WGS) entry which is preliminary data.</text>
</comment>
<evidence type="ECO:0000313" key="2">
    <source>
        <dbReference type="Proteomes" id="UP001155059"/>
    </source>
</evidence>
<accession>A0A9X1Z0X4</accession>
<reference evidence="1 2" key="2">
    <citation type="journal article" date="2023" name="Plant Pathol.">
        <title>Dismantling and reorganizing Pseudomonas marginalis sensu#lato.</title>
        <authorList>
            <person name="Sawada H."/>
            <person name="Fujikawa T."/>
            <person name="Satou M."/>
        </authorList>
    </citation>
    <scope>NUCLEOTIDE SEQUENCE [LARGE SCALE GENOMIC DNA]</scope>
    <source>
        <strain evidence="1 2">MAFF 302030</strain>
    </source>
</reference>
<dbReference type="Proteomes" id="UP001155059">
    <property type="component" value="Unassembled WGS sequence"/>
</dbReference>
<sequence>MNIKTRRYLAIFVTCGITLALYGTAAYRVEQARQLPRSYASCNLEQCLPHSATLNTLR</sequence>
<dbReference type="RefSeq" id="WP_268266707.1">
    <property type="nucleotide sequence ID" value="NZ_JALQCW010000079.1"/>
</dbReference>
<reference evidence="1 2" key="1">
    <citation type="journal article" date="2022" name="Int. J. Syst. Evol. Microbiol.">
        <title>Pseudomonas aegrilactucae sp. nov. and Pseudomonas morbosilactucae sp. nov., pathogens causing bacterial rot of lettuce in Japan.</title>
        <authorList>
            <person name="Sawada H."/>
            <person name="Fujikawa T."/>
            <person name="Satou M."/>
        </authorList>
    </citation>
    <scope>NUCLEOTIDE SEQUENCE [LARGE SCALE GENOMIC DNA]</scope>
    <source>
        <strain evidence="1 2">MAFF 302030</strain>
    </source>
</reference>
<evidence type="ECO:0000313" key="1">
    <source>
        <dbReference type="EMBL" id="MCK9801194.1"/>
    </source>
</evidence>